<feature type="compositionally biased region" description="Basic residues" evidence="1">
    <location>
        <begin position="663"/>
        <end position="674"/>
    </location>
</feature>
<feature type="transmembrane region" description="Helical" evidence="2">
    <location>
        <begin position="1312"/>
        <end position="1339"/>
    </location>
</feature>
<evidence type="ECO:0000313" key="3">
    <source>
        <dbReference type="EMBL" id="CXH99797.1"/>
    </source>
</evidence>
<feature type="compositionally biased region" description="Acidic residues" evidence="1">
    <location>
        <begin position="2681"/>
        <end position="2705"/>
    </location>
</feature>
<feature type="region of interest" description="Disordered" evidence="1">
    <location>
        <begin position="770"/>
        <end position="811"/>
    </location>
</feature>
<dbReference type="Proteomes" id="UP000069549">
    <property type="component" value="Chromosome 4"/>
</dbReference>
<evidence type="ECO:0000313" key="4">
    <source>
        <dbReference type="Proteomes" id="UP000069549"/>
    </source>
</evidence>
<feature type="region of interest" description="Disordered" evidence="1">
    <location>
        <begin position="845"/>
        <end position="867"/>
    </location>
</feature>
<keyword evidence="2" id="KW-0472">Membrane</keyword>
<accession>A0A122HUZ0</accession>
<name>A0A122HUZ0_PLABE</name>
<feature type="compositionally biased region" description="Basic and acidic residues" evidence="1">
    <location>
        <begin position="846"/>
        <end position="857"/>
    </location>
</feature>
<sequence length="3472" mass="410635">MNENICNYHGNINNGIEKSFLINTKLCNDINHANNLYTSDMFGSNTRDLAYEYSKRYSNIHNNSNSNSIINHMFDSSINELEYSQANGNHILTNNFIYPKNNTNENNLNYGNNVFNTYRSNNIPSNYKNKLCMQCTCFNKNPSEINLFNDDIKNAHSKNNYSKPYDASSLKCTICPGNASTYLNANIGNTLKNYGPLNDGIKNGSIIPIIANEYFASHLKPNISENIDHSFFQTYDQNIALNLNNTLNRSVSQPSIPRINQGVENIRSNLSVHSMGNNKINTNDIYLYPNILNNNLKNKLNNNINQVGTDIYTKINYDALNNNCNFNNYIKEGQNNRFLDNSLYHSNINTCLLNNMSDNNQKKIMNGKRGSVINSSSLNFPQNNIINSNINTNNNTNNRNITNSINNNHINKNTHVLGNNPNGVIKIGSGHEINKNKSRICITDPTIDINMKYIRNVKENIFPNLVRTYPEGNMNIMTFENKTKQNNNLTKNLYTCNIVNNNTYKGTNLTTDPRYNNIYKEYNIGNNQEDIQNIYNKNLMENIYNNSEYEKPNIYKMGNVTNINPLNCGNISGLNDHENFINYYINQEYENDDQRNIIKNNSNIINKYNNLNKQKMLNKRSSNYIGRANDNNNNNFISENKRDNLKNVNNFSMNINNDCKNNTKLKKHNRRGRPSRNNILPNELSQKSSIFNEKENESNINNNHNEMKIYHNSKSRKKRESTNKESYRNSFEKEDGEENGDSGNINRKSYINYSKKKKNTNDQNSCISSNVSISSNSSFSSDSSFFTNGLNENERKRKRNENESLNNNFHNKKNKMIEIKKKRPTVIDFLNEKWNRNSVTENVRSYSREYEENEPHENSLNTNLESIDSETDINDSEIESSECNSNVIENEIKLGNEKEDKSEFSVTDEELTENDEEQNIYNNKINHVKKEKTNNSDDDDSLKNRSNIENVAKNAAENGEKDVAANVKGKKRKEMNLQNYNKIKKENLLFEKKEKYKIDNNEGEGINENKNEGNKFKQNDNNFENEYNDKTNRNIKNFSQHLRCDESSNGESKVDTSMDSDSFYSSVYLSEYSSGDITRTDSSSHNDNTSNMDENVEICNSQTNECQNDDSGMNTSNNVYIGKNENREITNRINEKVKKYVDSNKSINKIENKIDEKFVNINNIFLRVCSIKKMIEENIIYDNTEILNDNQCEDVSNIFCKNVIDTIRCYKNYLENEVDNNCCLVKDDNYIYTNLKNLKYINKELILNKLKLIFLYKGINIYECIILFSYLFYKKSKYLDFNKVYLYNTMKKLSPCLWELNKKCNDIEMKTLFFFISKIFIFHDYFIFRINIFFFNWFILHLYKIKLKNTSYLEDINILINIMTGFLSNKKFLNYSILFVINIVLHKNNGKSLYTGLNYPYVCALYLHFFSKIICLSNQLRKFVKLYERMLKNTNLFISKLKQENDNMKNTPNTNANKKIQFSFIDDGIDNMNKEKTNKLYNVSMNVIRNKRKSQNIQNSNSKIQGTEKIFSPRQDLIILYILYMANSNYCIYVNIIRHIFPNIINLKVTYNFSKLKVKSRYFYKKIIRSLNHAKKYLKQLSKRNKRGRRKKCEEADLKKDEKILKKKKKKKNDINYSQKNLYNSYDKFTNENYSFIYIFIGLLIEQISFNFNENISLYFQNEKIQNIYKNLFLQFKGYTDITFKYIKFYSINLIKKYKNIWLRNVFKIVNLKNNGTGLDDYFLENPLVDNTRICLAQQNCFINPKDSKINYDFMLKTDDQFKNFGDNYDKNSDIASHSTLTKDDDTEYLEQCDENNNSCLLKKKKSSLLSNFSKKNKKGYYFMNKSFVNSTFYILSKCLKTFKRSNIFSIVFDLLFLSFIHQIKKEELASFLCYTFSNDYELSEIIISILIRLDTTRLYLQNIYFLNYFLKRGEIMTRNGCSIDSKYYNCINLKDVEISLADIYSFYFSQCTKGSKNEKIKNEVTNQINYFDKRLYTKPCKCMFLSYLIFFSLIFKNFKMYFMHFTKFSYTLKKKEKSKHEIKNDDANIKEITYTKNEQNNNNNKSFSEENKYIYMMINNGKILIDPIMSYNYIDDSCYHIISSPFDNWNMYDLFTNRTKYFKLDNCEIYDENYVCVENVKIDSDTEKKYEMIKKKNWKDSYLENGEPKTEKLGKKHEAINDLNKNWKEIENRELNLEEIMMIMYKYDLIVCEHVLVSYFSIDKKKKKNMICTEILKKKKKNNNNKSYIEQELSNVIINKHNKIDNLYFFKEDLAYHILHELYKYKSGYGNIEIGNILLKINGKIFKENVENKIEFNKKKRRRKKRKQGISEGENKNDIINCNIDMVERDQREIIYEKYLHEMNNIMKWNKNNIEYNNKKKKNINLKRRRNKYTNIIIDIYPLVFLSLVKLLNGVIIINDDVKKKSFDVKNEIFPVNLSICIDFNKNEEIFKIHDAEIKKYDKNGESKYLFMKTCLCNEGITGTKINYQNVVNRKNKHSQFDNELNRMIVDRNEGTTPIYPNEITQKYLIYKEKGKGMYLNLIVKLLYKEIKSDFFLVQEYFDEKIYIYRSLLIMLILKYLSFGYGLFYLKKKFLFFFIQRVFRLLCFRLMSLFLSNIHLSKLTSEIIIIDESLLVSSYISQLKKKKKNQIIREEEKQIKKNNKNNDFLRNKSYNMYKNYSENFFFNWNFVDDVKHLGEANEDDEDEEDEEEEEDDDLENDLTDELSKLNGQSEEEEISFEGNKLRGNMERKRNKENEGKETRERDKKDCKNYQGCNYTCNCKLNKNKKKKHIIYKPFVAFGSLVMTKKEVLDLGLLKKDEIKKKEKIYINKSILKNKQKIKNSNFNSGINLNIEENKESINMSIISLLALMSTLKKNGNTNMIINFYLNLLIEKFLEKKKYIHIDDSYLINSYNVNLVNPLNIEIKRYFYIYENNSIKKKKELISNGYKFYSSACTLNTFQIIFFEVLKTYLSFNNSNYLGALISKIGRLNNIYSDKNIHFKIKINRLLCNKLHTLMLEQLMNMKLNKIVTTNKISVCKFFFISLLDENENPNFFLNIPYQNRRNTSIISKEMQIYNLQVKCDNLSVTEQWHHKQLTLKNENYISPCMDVEFEKNNNYCKMKQIPSTSTVEPIRDNSKSETLEKYEKHDFSMNNIMDKDGTENYKTDLCRIQNEKEIIKGSGEYKRKENVKRICLSQYNNNNNNNSSNDNTILNSNEKGRVTNIRIVYNQMCNIGYKDEGSSMRMVKNTLIYMKENDINKLIDSFEKLNKTIYECSIYIYKNIFVKGKPQDVINKQISSIYLWFQNFMNLLKYEKSVIHQLYNKYQGTGIYIKKNNILNSHVIKINSNILNEIEEMKKNIKPYLPIIEKNYLSIKLKDNDKNAKKRDNPIESNFKQNEIEEEYQINPPYNKKQESYIEDYNEDYTELNSFIDFNMDKSSGILLEGKQKNDIIHSNNKELEDAVNSGTFGIHRLNEYKVDEDWLTYIRSLI</sequence>
<dbReference type="EMBL" id="LT160024">
    <property type="protein sequence ID" value="CXH99797.1"/>
    <property type="molecule type" value="Genomic_DNA"/>
</dbReference>
<feature type="transmembrane region" description="Helical" evidence="2">
    <location>
        <begin position="2548"/>
        <end position="2571"/>
    </location>
</feature>
<feature type="region of interest" description="Disordered" evidence="1">
    <location>
        <begin position="1074"/>
        <end position="1093"/>
    </location>
</feature>
<reference evidence="3 4" key="1">
    <citation type="submission" date="2016-02" db="EMBL/GenBank/DDBJ databases">
        <authorList>
            <consortium name="Pathogen Informatics"/>
        </authorList>
    </citation>
    <scope>NUCLEOTIDE SEQUENCE [LARGE SCALE GENOMIC DNA]</scope>
    <source>
        <strain evidence="3 4">K173</strain>
    </source>
</reference>
<gene>
    <name evidence="3" type="ORF">PBK173_000053800</name>
</gene>
<evidence type="ECO:0000256" key="2">
    <source>
        <dbReference type="SAM" id="Phobius"/>
    </source>
</evidence>
<feature type="region of interest" description="Disordered" evidence="1">
    <location>
        <begin position="2681"/>
        <end position="2747"/>
    </location>
</feature>
<feature type="transmembrane region" description="Helical" evidence="2">
    <location>
        <begin position="1253"/>
        <end position="1273"/>
    </location>
</feature>
<feature type="region of interest" description="Disordered" evidence="1">
    <location>
        <begin position="892"/>
        <end position="945"/>
    </location>
</feature>
<organism evidence="3 4">
    <name type="scientific">Plasmodium berghei</name>
    <dbReference type="NCBI Taxonomy" id="5821"/>
    <lineage>
        <taxon>Eukaryota</taxon>
        <taxon>Sar</taxon>
        <taxon>Alveolata</taxon>
        <taxon>Apicomplexa</taxon>
        <taxon>Aconoidasida</taxon>
        <taxon>Haemosporida</taxon>
        <taxon>Plasmodiidae</taxon>
        <taxon>Plasmodium</taxon>
        <taxon>Plasmodium (Vinckeia)</taxon>
    </lineage>
</organism>
<feature type="compositionally biased region" description="Basic and acidic residues" evidence="1">
    <location>
        <begin position="1007"/>
        <end position="1018"/>
    </location>
</feature>
<feature type="compositionally biased region" description="Polar residues" evidence="1">
    <location>
        <begin position="675"/>
        <end position="686"/>
    </location>
</feature>
<dbReference type="PANTHER" id="PTHR13595">
    <property type="entry name" value="ARL6IP4 PROTEIN"/>
    <property type="match status" value="1"/>
</dbReference>
<feature type="region of interest" description="Disordered" evidence="1">
    <location>
        <begin position="654"/>
        <end position="747"/>
    </location>
</feature>
<feature type="compositionally biased region" description="Acidic residues" evidence="1">
    <location>
        <begin position="906"/>
        <end position="918"/>
    </location>
</feature>
<keyword evidence="2" id="KW-1133">Transmembrane helix</keyword>
<feature type="region of interest" description="Disordered" evidence="1">
    <location>
        <begin position="1001"/>
        <end position="1031"/>
    </location>
</feature>
<feature type="compositionally biased region" description="Basic and acidic residues" evidence="1">
    <location>
        <begin position="720"/>
        <end position="733"/>
    </location>
</feature>
<proteinExistence type="predicted"/>
<dbReference type="PANTHER" id="PTHR13595:SF3">
    <property type="entry name" value="CXC DOMAIN-CONTAINING PROTEIN"/>
    <property type="match status" value="1"/>
</dbReference>
<feature type="transmembrane region" description="Helical" evidence="2">
    <location>
        <begin position="2377"/>
        <end position="2399"/>
    </location>
</feature>
<keyword evidence="2" id="KW-0812">Transmembrane</keyword>
<evidence type="ECO:0000256" key="1">
    <source>
        <dbReference type="SAM" id="MobiDB-lite"/>
    </source>
</evidence>
<feature type="compositionally biased region" description="Low complexity" evidence="1">
    <location>
        <begin position="770"/>
        <end position="786"/>
    </location>
</feature>
<protein>
    <submittedName>
        <fullName evidence="3">Uncharacterized protein</fullName>
    </submittedName>
</protein>
<dbReference type="VEuPathDB" id="PlasmoDB:PBANKA_0403600"/>
<feature type="compositionally biased region" description="Basic and acidic residues" evidence="1">
    <location>
        <begin position="892"/>
        <end position="903"/>
    </location>
</feature>
<feature type="compositionally biased region" description="Basic and acidic residues" evidence="1">
    <location>
        <begin position="2724"/>
        <end position="2747"/>
    </location>
</feature>